<evidence type="ECO:0000256" key="1">
    <source>
        <dbReference type="PROSITE-ProRule" id="PRU00339"/>
    </source>
</evidence>
<dbReference type="PANTHER" id="PTHR12558:SF47">
    <property type="entry name" value="LIPOPOLYSACCHARIDE ASSEMBLY PROTEIN B"/>
    <property type="match status" value="1"/>
</dbReference>
<comment type="caution">
    <text evidence="2">The sequence shown here is derived from an EMBL/GenBank/DDBJ whole genome shotgun (WGS) entry which is preliminary data.</text>
</comment>
<keyword evidence="1" id="KW-0802">TPR repeat</keyword>
<protein>
    <submittedName>
        <fullName evidence="2">Uncharacterized protein</fullName>
    </submittedName>
</protein>
<dbReference type="EMBL" id="JWYV01000005">
    <property type="protein sequence ID" value="KKD00314.1"/>
    <property type="molecule type" value="Genomic_DNA"/>
</dbReference>
<sequence length="962" mass="107160">MAVFYCHDAYNKLLCQSDSSQCQKCDYSKKVHLKILTGMIMAFLPRTTFHVLALAGVIAVTLTACGEQSVDEYMAKAETYLSSNQINAAVIELKNAIQQHPDANQARLMLGQIYLDQGDYASAEKELFKALRSSEEKDSIEPLLAQAYLGQKKTTDIIDLAQHPQSRQAEALADIYAIESLALLLDDDPDGAEQAYQRAENTGQITLYTRLARASLDATSELNDTALSQVSNIVRVYPASSDAWLLKGHIETSMGHHKDAAQSYRKAVDTAPKAIQNTLFLAQALVKTEQYKEAEKYVDHLLTVFSGHVLSNELKATILYAEEKQAEAKVHADLAIRNGSRNLPTYLISGVVAYHQGNFEQANERFEKVAPFVSQNHMIQRLYASSQLKLGDIEGALQTMNQFDATDKASSDFISDMSLELAKIGRKDAAMSLAEKANHSPTTSKQLRLGLLQLASNDTTGVDTLQQILETDPNLTEANLGLAYYYLKQGRINDVQQIVSTWLERNPDDQTAQMLNALVLQIEKKPDQAQAIYQQVLAKDPKNLQATLGLGQIAASHNDVATAFGYARTAYSHDPGRNLTTRALYKYGQLSGQLDEAVSLVASQTEAHPDDTALKLDLARGYMLQKKPDQALSLMTSLTPQQQTAQSWRLLGDIYFSQRDYRQAEPAYAQWLAQDVLSQQAYMRNIQIKELNNKMRDSLLLAEKAEQLFQNTAVFSLMKAGLQLKMDNASASQATLDALPDKVKAQAYFMRLQALNYLQRKDFTRAIEWQRKRYDASPGIASANDVASAYSLNQQTDEAIKFLQGVIQEYGDKAAPLRLTLAQLQFEQQPEQAIAQYRHILEQQPDHVVALNNLAWLYLSQEKYPQACDSASKALGLAQEHPQIQDTYGYCLLKSGQAATALPMLEKAYRQAQTNPEIALHYAESLLANDMKENAREVLIGVSTSDPELQTLKNKLEEQIRL</sequence>
<dbReference type="Proteomes" id="UP000033633">
    <property type="component" value="Unassembled WGS sequence"/>
</dbReference>
<dbReference type="Pfam" id="PF13181">
    <property type="entry name" value="TPR_8"/>
    <property type="match status" value="1"/>
</dbReference>
<dbReference type="PANTHER" id="PTHR12558">
    <property type="entry name" value="CELL DIVISION CYCLE 16,23,27"/>
    <property type="match status" value="1"/>
</dbReference>
<proteinExistence type="predicted"/>
<dbReference type="PATRIC" id="fig|265726.11.peg.3879"/>
<dbReference type="Gene3D" id="1.25.40.10">
    <property type="entry name" value="Tetratricopeptide repeat domain"/>
    <property type="match status" value="4"/>
</dbReference>
<dbReference type="AlphaFoldDB" id="A0A0F5VDW2"/>
<evidence type="ECO:0000313" key="3">
    <source>
        <dbReference type="Proteomes" id="UP000033633"/>
    </source>
</evidence>
<feature type="repeat" description="TPR" evidence="1">
    <location>
        <begin position="241"/>
        <end position="274"/>
    </location>
</feature>
<feature type="repeat" description="TPR" evidence="1">
    <location>
        <begin position="104"/>
        <end position="137"/>
    </location>
</feature>
<name>A0A0F5VDW2_9GAMM</name>
<dbReference type="PROSITE" id="PS50005">
    <property type="entry name" value="TPR"/>
    <property type="match status" value="2"/>
</dbReference>
<organism evidence="2 3">
    <name type="scientific">Photobacterium halotolerans</name>
    <dbReference type="NCBI Taxonomy" id="265726"/>
    <lineage>
        <taxon>Bacteria</taxon>
        <taxon>Pseudomonadati</taxon>
        <taxon>Pseudomonadota</taxon>
        <taxon>Gammaproteobacteria</taxon>
        <taxon>Vibrionales</taxon>
        <taxon>Vibrionaceae</taxon>
        <taxon>Photobacterium</taxon>
    </lineage>
</organism>
<dbReference type="InterPro" id="IPR014266">
    <property type="entry name" value="PEP-CTERM_TPR_PrsT"/>
</dbReference>
<dbReference type="SUPFAM" id="SSF48452">
    <property type="entry name" value="TPR-like"/>
    <property type="match status" value="5"/>
</dbReference>
<accession>A0A0F5VDW2</accession>
<reference evidence="2 3" key="1">
    <citation type="submission" date="2014-12" db="EMBL/GenBank/DDBJ databases">
        <title>Mercury Reductase activity and rhizosphere competence traits in the genome of root associated Photobacterium halotolerans MELD1.</title>
        <authorList>
            <person name="Mathew D.C."/>
            <person name="Huang C.-C."/>
        </authorList>
    </citation>
    <scope>NUCLEOTIDE SEQUENCE [LARGE SCALE GENOMIC DNA]</scope>
    <source>
        <strain evidence="2 3">MELD1</strain>
    </source>
</reference>
<dbReference type="SMART" id="SM00028">
    <property type="entry name" value="TPR"/>
    <property type="match status" value="10"/>
</dbReference>
<gene>
    <name evidence="2" type="ORF">KY46_08715</name>
</gene>
<dbReference type="STRING" id="265726.KY46_08715"/>
<dbReference type="Pfam" id="PF13432">
    <property type="entry name" value="TPR_16"/>
    <property type="match status" value="2"/>
</dbReference>
<dbReference type="Pfam" id="PF13429">
    <property type="entry name" value="TPR_15"/>
    <property type="match status" value="1"/>
</dbReference>
<evidence type="ECO:0000313" key="2">
    <source>
        <dbReference type="EMBL" id="KKD00314.1"/>
    </source>
</evidence>
<dbReference type="InterPro" id="IPR019734">
    <property type="entry name" value="TPR_rpt"/>
</dbReference>
<dbReference type="InterPro" id="IPR011990">
    <property type="entry name" value="TPR-like_helical_dom_sf"/>
</dbReference>
<keyword evidence="3" id="KW-1185">Reference proteome</keyword>
<dbReference type="Pfam" id="PF14559">
    <property type="entry name" value="TPR_19"/>
    <property type="match status" value="2"/>
</dbReference>
<dbReference type="NCBIfam" id="TIGR02917">
    <property type="entry name" value="PEP_TPR_lipo"/>
    <property type="match status" value="1"/>
</dbReference>